<feature type="region of interest" description="Disordered" evidence="1">
    <location>
        <begin position="263"/>
        <end position="342"/>
    </location>
</feature>
<feature type="compositionally biased region" description="Basic and acidic residues" evidence="1">
    <location>
        <begin position="332"/>
        <end position="342"/>
    </location>
</feature>
<feature type="region of interest" description="Disordered" evidence="1">
    <location>
        <begin position="670"/>
        <end position="719"/>
    </location>
</feature>
<dbReference type="EMBL" id="UIVT01000003">
    <property type="protein sequence ID" value="SVP93595.1"/>
    <property type="molecule type" value="Genomic_DNA"/>
</dbReference>
<feature type="compositionally biased region" description="Low complexity" evidence="1">
    <location>
        <begin position="700"/>
        <end position="719"/>
    </location>
</feature>
<sequence length="951" mass="110168">MEKNPLVFPNGADIEYTSQPLPYPYSFPHPETGSKMYEGSFRTFQSNPASHNIMNEALEQRRRNEPYLWMDNNVSRYAACSNLIANDASNLYKSDDTHYEEWQYITLYRKFKRILTERGSCSNEMISYLIYNLINIIRNDTALRNLLILSSEEFLESMLTKFVELILNDKAYNYVFSKPNEEENKIKAIRKHLQRATKAASMSHSTPMHWGLNYEDQAFSFPNPVPTSKLNPDSFYYGRQLRPNPMLEGDGCIPMPRVMYPQQEFHFNPPQPMRDLGPSPKTGPVKRKEPSKRYGPRGPYKRTLVRMRMREISKKRAVIRRMKSQSTNSEPETTKDDFKDKVNDEKKNDIELCTTTPESELSDYNKDNDYRELSLNENEHFTSRNSINSSEFANSPDFVSNNDNTVNVNNLEKNPDNKNFRDLSFDDFKDLSFDNFKDPPVNKDLTHKVENPGYRSNLDTYSNEYNLRDLTPFGDSYENSYANPGYLYQDHMNAGTIKPYINNFYRSLNTQYNQPNHYGQSSQYNQPNRYSESNCYYDGYFQNQFQPLNSEIGDIPGQNNPILTSGNFQYVRPNQSSQYSIGYHYPANQPKSIPNPTNPISNSIKNNIPNTIRNPMHNTMSNVAGGVHFSSPNVMGMNSGMGMGRDPTGYGMYPRDDYLSPELNTLETEAPILKTKRVTNPKHSKPLPDGLNDPRRRSSRLNPENNLNNLNNIKSSENNRNINLNNGNINGNTNNNLNTINANNNLNTNTNGNNLNDTIWDMVQKHQKSGPNVNVNQTKTVNVVPKEIEFEDEDMNLLIREPVRITEDMPRNHTQPFVNAYKNPKTVKWSYTDTKRFYNAIETFGTDLMLVRAFLPEYTDRQIYDKFKLEERKNPQLMQNSLQTHKSISLKQYEQKYGKIDTETHYNPSKDPFILEQPTDNKKSLQLNLSNASVMNQIQQTPNDKIINLFM</sequence>
<evidence type="ECO:0000256" key="1">
    <source>
        <dbReference type="SAM" id="MobiDB-lite"/>
    </source>
</evidence>
<dbReference type="AlphaFoldDB" id="A0A3B0N8Z2"/>
<proteinExistence type="predicted"/>
<feature type="domain" description="Transcription factor TFIIIB component B'' Myb" evidence="2">
    <location>
        <begin position="822"/>
        <end position="904"/>
    </location>
</feature>
<evidence type="ECO:0000313" key="3">
    <source>
        <dbReference type="EMBL" id="SVP92791.1"/>
    </source>
</evidence>
<dbReference type="EMBL" id="UIVS01000003">
    <property type="protein sequence ID" value="SVP92791.1"/>
    <property type="molecule type" value="Genomic_DNA"/>
</dbReference>
<gene>
    <name evidence="4" type="ORF">TAT_000258800</name>
    <name evidence="3" type="ORF">TAV_000258900</name>
</gene>
<dbReference type="Pfam" id="PF15963">
    <property type="entry name" value="Myb_DNA-bind_7"/>
    <property type="match status" value="1"/>
</dbReference>
<organism evidence="3">
    <name type="scientific">Theileria annulata</name>
    <dbReference type="NCBI Taxonomy" id="5874"/>
    <lineage>
        <taxon>Eukaryota</taxon>
        <taxon>Sar</taxon>
        <taxon>Alveolata</taxon>
        <taxon>Apicomplexa</taxon>
        <taxon>Aconoidasida</taxon>
        <taxon>Piroplasmida</taxon>
        <taxon>Theileriidae</taxon>
        <taxon>Theileria</taxon>
    </lineage>
</organism>
<protein>
    <recommendedName>
        <fullName evidence="2">Transcription factor TFIIIB component B'' Myb domain-containing protein</fullName>
    </recommendedName>
</protein>
<dbReference type="VEuPathDB" id="PiroplasmaDB:TA04620"/>
<feature type="compositionally biased region" description="Basic residues" evidence="1">
    <location>
        <begin position="674"/>
        <end position="685"/>
    </location>
</feature>
<name>A0A3B0N8Z2_THEAN</name>
<dbReference type="InterPro" id="IPR039467">
    <property type="entry name" value="TFIIIB_B''_Myb"/>
</dbReference>
<reference evidence="3" key="1">
    <citation type="submission" date="2018-07" db="EMBL/GenBank/DDBJ databases">
        <authorList>
            <person name="Quirk P.G."/>
            <person name="Krulwich T.A."/>
        </authorList>
    </citation>
    <scope>NUCLEOTIDE SEQUENCE</scope>
    <source>
        <strain evidence="3">Anand</strain>
    </source>
</reference>
<accession>A0A3B0N8Z2</accession>
<evidence type="ECO:0000259" key="2">
    <source>
        <dbReference type="Pfam" id="PF15963"/>
    </source>
</evidence>
<evidence type="ECO:0000313" key="4">
    <source>
        <dbReference type="EMBL" id="SVP93595.1"/>
    </source>
</evidence>